<feature type="transmembrane region" description="Helical" evidence="2">
    <location>
        <begin position="12"/>
        <end position="32"/>
    </location>
</feature>
<keyword evidence="2" id="KW-0472">Membrane</keyword>
<reference evidence="3" key="1">
    <citation type="journal article" date="2014" name="Int. J. Syst. Evol. Microbiol.">
        <title>Complete genome sequence of Corynebacterium casei LMG S-19264T (=DSM 44701T), isolated from a smear-ripened cheese.</title>
        <authorList>
            <consortium name="US DOE Joint Genome Institute (JGI-PGF)"/>
            <person name="Walter F."/>
            <person name="Albersmeier A."/>
            <person name="Kalinowski J."/>
            <person name="Ruckert C."/>
        </authorList>
    </citation>
    <scope>NUCLEOTIDE SEQUENCE</scope>
    <source>
        <strain evidence="3">JCM 5069</strain>
    </source>
</reference>
<feature type="transmembrane region" description="Helical" evidence="2">
    <location>
        <begin position="38"/>
        <end position="60"/>
    </location>
</feature>
<accession>A0A919G610</accession>
<feature type="region of interest" description="Disordered" evidence="1">
    <location>
        <begin position="64"/>
        <end position="90"/>
    </location>
</feature>
<reference evidence="3" key="2">
    <citation type="submission" date="2020-09" db="EMBL/GenBank/DDBJ databases">
        <authorList>
            <person name="Sun Q."/>
            <person name="Ohkuma M."/>
        </authorList>
    </citation>
    <scope>NUCLEOTIDE SEQUENCE</scope>
    <source>
        <strain evidence="3">JCM 5069</strain>
    </source>
</reference>
<gene>
    <name evidence="3" type="ORF">GCM10018793_30010</name>
</gene>
<comment type="caution">
    <text evidence="3">The sequence shown here is derived from an EMBL/GenBank/DDBJ whole genome shotgun (WGS) entry which is preliminary data.</text>
</comment>
<keyword evidence="2" id="KW-1133">Transmembrane helix</keyword>
<evidence type="ECO:0000256" key="2">
    <source>
        <dbReference type="SAM" id="Phobius"/>
    </source>
</evidence>
<keyword evidence="4" id="KW-1185">Reference proteome</keyword>
<proteinExistence type="predicted"/>
<dbReference type="RefSeq" id="WP_229924631.1">
    <property type="nucleotide sequence ID" value="NZ_BNCD01000007.1"/>
</dbReference>
<keyword evidence="2" id="KW-0812">Transmembrane</keyword>
<name>A0A919G610_9ACTN</name>
<evidence type="ECO:0000256" key="1">
    <source>
        <dbReference type="SAM" id="MobiDB-lite"/>
    </source>
</evidence>
<evidence type="ECO:0000313" key="3">
    <source>
        <dbReference type="EMBL" id="GHH78737.1"/>
    </source>
</evidence>
<sequence length="90" mass="9361">MLRHDFQPGKLVAGVFLTGAAIVFGGDARGLWSVPWFAMPPIVVGGLCLAAVTGALSYAVRHRRRQRGAGSRTAAPSSDAEPHGHGGKVL</sequence>
<organism evidence="3 4">
    <name type="scientific">Streptomyces sulfonofaciens</name>
    <dbReference type="NCBI Taxonomy" id="68272"/>
    <lineage>
        <taxon>Bacteria</taxon>
        <taxon>Bacillati</taxon>
        <taxon>Actinomycetota</taxon>
        <taxon>Actinomycetes</taxon>
        <taxon>Kitasatosporales</taxon>
        <taxon>Streptomycetaceae</taxon>
        <taxon>Streptomyces</taxon>
    </lineage>
</organism>
<dbReference type="Proteomes" id="UP000603708">
    <property type="component" value="Unassembled WGS sequence"/>
</dbReference>
<protein>
    <submittedName>
        <fullName evidence="3">Uncharacterized protein</fullName>
    </submittedName>
</protein>
<dbReference type="EMBL" id="BNCD01000007">
    <property type="protein sequence ID" value="GHH78737.1"/>
    <property type="molecule type" value="Genomic_DNA"/>
</dbReference>
<dbReference type="AlphaFoldDB" id="A0A919G610"/>
<evidence type="ECO:0000313" key="4">
    <source>
        <dbReference type="Proteomes" id="UP000603708"/>
    </source>
</evidence>